<evidence type="ECO:0000313" key="4">
    <source>
        <dbReference type="Proteomes" id="UP000509367"/>
    </source>
</evidence>
<dbReference type="KEGG" id="orm:HTY61_01720"/>
<sequence>MGWESLMSEVQAEEISTSATKENDDYRYRSQGHVVYCDGTQAIIAASVGPGRTDPIDYWAVGQLISIRVGNNRVVGMLYKVDTGTEVPEWNADGRNNIQIHVELVGEITEDEEGNVDFSGGISTYPHLGAVAHRIRAKDLAAIYENEDARAVPVGCLSQNTEIPALISIDSLISRHFAVVGTTGVGKSTAVTLLLRKIVEARPDVRILILDPHNEFSSAFPDLAITINDRDLDLPFWLFRLEEFAEVLFRGRPAIPEEVDALRELIPLAKMQFKGGDQPSLRKTSETTSITSDTPVPYRISDLVRLIDERIGMLEGRNERPYLKALKNRIEAAVADPRYRFMFARKSIEDNMNEVVSTLYRVPAHGKPITAFQMSGMPSEVVNSVASVLCRLAFDLAIWSQSKIQTLVVCEEAHRYIPADTSAGFAPTRAAIARIAKEGRKYGVYLGIVTQRPGELDETILSQCNTFFSMRLGNERDQEIMRKAISGSSRSAINFLPSLANREAIAFGQGVSTPMRMMFETVRTERLPGNHLYDEQAQMQSGEGAVDVPDVIEKMRYPRGTGEEEVTGTMGVKQPLGEQIVGEQRPSIPAPQIAAHQPPVFTRPKKEEIAGLFREESSLRRDRFTRPPAPEAALGPEEARKTRNLINRFRK</sequence>
<name>A0A6N1V8G9_9HYPH</name>
<dbReference type="PANTHER" id="PTHR42957:SF1">
    <property type="entry name" value="HELICASE MJ1565-RELATED"/>
    <property type="match status" value="1"/>
</dbReference>
<organism evidence="3 4">
    <name type="scientific">Oricola thermophila</name>
    <dbReference type="NCBI Taxonomy" id="2742145"/>
    <lineage>
        <taxon>Bacteria</taxon>
        <taxon>Pseudomonadati</taxon>
        <taxon>Pseudomonadota</taxon>
        <taxon>Alphaproteobacteria</taxon>
        <taxon>Hyphomicrobiales</taxon>
        <taxon>Ahrensiaceae</taxon>
        <taxon>Oricola</taxon>
    </lineage>
</organism>
<feature type="compositionally biased region" description="Basic and acidic residues" evidence="1">
    <location>
        <begin position="615"/>
        <end position="625"/>
    </location>
</feature>
<dbReference type="Gene3D" id="3.40.50.300">
    <property type="entry name" value="P-loop containing nucleotide triphosphate hydrolases"/>
    <property type="match status" value="2"/>
</dbReference>
<protein>
    <submittedName>
        <fullName evidence="3">ATP-binding protein</fullName>
    </submittedName>
</protein>
<keyword evidence="4" id="KW-1185">Reference proteome</keyword>
<dbReference type="GO" id="GO:0005524">
    <property type="term" value="F:ATP binding"/>
    <property type="evidence" value="ECO:0007669"/>
    <property type="project" value="UniProtKB-KW"/>
</dbReference>
<reference evidence="3 4" key="1">
    <citation type="submission" date="2020-06" db="EMBL/GenBank/DDBJ databases">
        <title>Oricola thermophila sp. nov. isolated from a tidal sediments.</title>
        <authorList>
            <person name="Kwon K.K."/>
            <person name="Yang S.-H."/>
            <person name="Park M.-J."/>
        </authorList>
    </citation>
    <scope>NUCLEOTIDE SEQUENCE [LARGE SCALE GENOMIC DNA]</scope>
    <source>
        <strain evidence="3 4">MEBiC13590</strain>
    </source>
</reference>
<dbReference type="InterPro" id="IPR008571">
    <property type="entry name" value="HerA-like"/>
</dbReference>
<gene>
    <name evidence="3" type="ORF">HTY61_01720</name>
</gene>
<dbReference type="SUPFAM" id="SSF52540">
    <property type="entry name" value="P-loop containing nucleoside triphosphate hydrolases"/>
    <property type="match status" value="1"/>
</dbReference>
<dbReference type="AlphaFoldDB" id="A0A6N1V8G9"/>
<dbReference type="EMBL" id="CP054836">
    <property type="protein sequence ID" value="QKV17271.1"/>
    <property type="molecule type" value="Genomic_DNA"/>
</dbReference>
<evidence type="ECO:0000313" key="3">
    <source>
        <dbReference type="EMBL" id="QKV17271.1"/>
    </source>
</evidence>
<evidence type="ECO:0000259" key="2">
    <source>
        <dbReference type="Pfam" id="PF01935"/>
    </source>
</evidence>
<dbReference type="Pfam" id="PF01935">
    <property type="entry name" value="DUF87"/>
    <property type="match status" value="1"/>
</dbReference>
<keyword evidence="3" id="KW-0547">Nucleotide-binding</keyword>
<keyword evidence="3" id="KW-0067">ATP-binding</keyword>
<feature type="region of interest" description="Disordered" evidence="1">
    <location>
        <begin position="615"/>
        <end position="651"/>
    </location>
</feature>
<dbReference type="InterPro" id="IPR027417">
    <property type="entry name" value="P-loop_NTPase"/>
</dbReference>
<proteinExistence type="predicted"/>
<dbReference type="Proteomes" id="UP000509367">
    <property type="component" value="Chromosome"/>
</dbReference>
<feature type="domain" description="Helicase HerA central" evidence="2">
    <location>
        <begin position="153"/>
        <end position="392"/>
    </location>
</feature>
<dbReference type="PANTHER" id="PTHR42957">
    <property type="entry name" value="HELICASE MJ1565-RELATED"/>
    <property type="match status" value="1"/>
</dbReference>
<evidence type="ECO:0000256" key="1">
    <source>
        <dbReference type="SAM" id="MobiDB-lite"/>
    </source>
</evidence>
<dbReference type="InterPro" id="IPR002789">
    <property type="entry name" value="HerA_central"/>
</dbReference>
<accession>A0A6N1V8G9</accession>